<sequence>MTDQDPLIDVDEIDRLVADFAAGRTCSSIAWGIVRHGELTLTGSTGEVGESAPTEHTVYRIASMTKSFSAAVTLLLRDDGVLRLDAPLGEYAPELADVRSPTSDAPPITVRDLLCMSSGLVTDDPWADRHLDLTDDEFDRIIAGGLVFARPTGSCHEYSNFGFALLGRVIHRATGVRLREHVSTRLLDPLGMTRTTWDQPDHDDWARPMRCDDGVWAEELPTPPDGLIAPMGGIWTTVADLARWVSWLADAFPARDGADDGPLSRASRREMQTPQRYVGQRTLRGVRFPSSYGYGVRILDEPELGTVISHSGGLPGYGSNMRWTPGGSLGIVTLSNTTYAPMTELGARIHDRLHELGADSVPTPSPSAELDDAGRLLVDVLSRWASGSEVDADTLTDLFADNVDPDDAHTRRAERARRHGALSIDTIEPTSDAAARVVCHDGDDRRFVVTFSLAPMRPARVQQYEVKPADD</sequence>
<dbReference type="AlphaFoldDB" id="A0A4V3EIW3"/>
<name>A0A4V3EIW3_9ACTN</name>
<dbReference type="EMBL" id="SOAU01000001">
    <property type="protein sequence ID" value="TDT15928.1"/>
    <property type="molecule type" value="Genomic_DNA"/>
</dbReference>
<dbReference type="InterPro" id="IPR001466">
    <property type="entry name" value="Beta-lactam-related"/>
</dbReference>
<accession>A0A4V3EIW3</accession>
<organism evidence="2 3">
    <name type="scientific">Ilumatobacter fluminis</name>
    <dbReference type="NCBI Taxonomy" id="467091"/>
    <lineage>
        <taxon>Bacteria</taxon>
        <taxon>Bacillati</taxon>
        <taxon>Actinomycetota</taxon>
        <taxon>Acidimicrobiia</taxon>
        <taxon>Acidimicrobiales</taxon>
        <taxon>Ilumatobacteraceae</taxon>
        <taxon>Ilumatobacter</taxon>
    </lineage>
</organism>
<dbReference type="RefSeq" id="WP_133868340.1">
    <property type="nucleotide sequence ID" value="NZ_SOAU01000001.1"/>
</dbReference>
<dbReference type="OrthoDB" id="3863176at2"/>
<comment type="caution">
    <text evidence="2">The sequence shown here is derived from an EMBL/GenBank/DDBJ whole genome shotgun (WGS) entry which is preliminary data.</text>
</comment>
<dbReference type="PANTHER" id="PTHR46825">
    <property type="entry name" value="D-ALANYL-D-ALANINE-CARBOXYPEPTIDASE/ENDOPEPTIDASE AMPH"/>
    <property type="match status" value="1"/>
</dbReference>
<evidence type="ECO:0000313" key="3">
    <source>
        <dbReference type="Proteomes" id="UP000294558"/>
    </source>
</evidence>
<dbReference type="InterPro" id="IPR012338">
    <property type="entry name" value="Beta-lactam/transpept-like"/>
</dbReference>
<feature type="domain" description="Beta-lactamase-related" evidence="1">
    <location>
        <begin position="13"/>
        <end position="346"/>
    </location>
</feature>
<dbReference type="Gene3D" id="3.40.710.10">
    <property type="entry name" value="DD-peptidase/beta-lactamase superfamily"/>
    <property type="match status" value="1"/>
</dbReference>
<evidence type="ECO:0000313" key="2">
    <source>
        <dbReference type="EMBL" id="TDT15928.1"/>
    </source>
</evidence>
<proteinExistence type="predicted"/>
<dbReference type="SUPFAM" id="SSF56601">
    <property type="entry name" value="beta-lactamase/transpeptidase-like"/>
    <property type="match status" value="1"/>
</dbReference>
<dbReference type="Pfam" id="PF00144">
    <property type="entry name" value="Beta-lactamase"/>
    <property type="match status" value="1"/>
</dbReference>
<protein>
    <submittedName>
        <fullName evidence="2">CubicO group peptidase (Beta-lactamase class C family)</fullName>
    </submittedName>
</protein>
<dbReference type="PANTHER" id="PTHR46825:SF9">
    <property type="entry name" value="BETA-LACTAMASE-RELATED DOMAIN-CONTAINING PROTEIN"/>
    <property type="match status" value="1"/>
</dbReference>
<evidence type="ECO:0000259" key="1">
    <source>
        <dbReference type="Pfam" id="PF00144"/>
    </source>
</evidence>
<keyword evidence="3" id="KW-1185">Reference proteome</keyword>
<gene>
    <name evidence="2" type="ORF">BDK89_1509</name>
</gene>
<dbReference type="Proteomes" id="UP000294558">
    <property type="component" value="Unassembled WGS sequence"/>
</dbReference>
<reference evidence="2 3" key="1">
    <citation type="submission" date="2019-03" db="EMBL/GenBank/DDBJ databases">
        <title>Sequencing the genomes of 1000 actinobacteria strains.</title>
        <authorList>
            <person name="Klenk H.-P."/>
        </authorList>
    </citation>
    <scope>NUCLEOTIDE SEQUENCE [LARGE SCALE GENOMIC DNA]</scope>
    <source>
        <strain evidence="2 3">DSM 18936</strain>
    </source>
</reference>
<dbReference type="InterPro" id="IPR050491">
    <property type="entry name" value="AmpC-like"/>
</dbReference>